<evidence type="ECO:0000259" key="6">
    <source>
        <dbReference type="PROSITE" id="PS01033"/>
    </source>
</evidence>
<name>A0A1P8KCF8_9BURK</name>
<dbReference type="GO" id="GO:0046872">
    <property type="term" value="F:metal ion binding"/>
    <property type="evidence" value="ECO:0007669"/>
    <property type="project" value="UniProtKB-KW"/>
</dbReference>
<dbReference type="GO" id="GO:0046210">
    <property type="term" value="P:nitric oxide catabolic process"/>
    <property type="evidence" value="ECO:0007669"/>
    <property type="project" value="TreeGrafter"/>
</dbReference>
<dbReference type="PANTHER" id="PTHR43396">
    <property type="entry name" value="FLAVOHEMOPROTEIN"/>
    <property type="match status" value="1"/>
</dbReference>
<sequence length="149" mass="16311">MNSDQINLVQSTFEDVRPIAPVAAELFYARLFALDPSLKPLFKSDMSKQGTMLMSMLGSAVKGLSDLDALAPVLRNLGARHVDYGVKDEHYVTVGTALLWTLDQGLGPKFTPEVREAWTAAYGLLADVMQFGALEVQRIKRHESEAASA</sequence>
<keyword evidence="1 5" id="KW-0349">Heme</keyword>
<dbReference type="GO" id="GO:0008941">
    <property type="term" value="F:nitric oxide dioxygenase NAD(P)H activity"/>
    <property type="evidence" value="ECO:0007669"/>
    <property type="project" value="TreeGrafter"/>
</dbReference>
<organism evidence="7 8">
    <name type="scientific">Rhodoferax saidenbachensis</name>
    <dbReference type="NCBI Taxonomy" id="1484693"/>
    <lineage>
        <taxon>Bacteria</taxon>
        <taxon>Pseudomonadati</taxon>
        <taxon>Pseudomonadota</taxon>
        <taxon>Betaproteobacteria</taxon>
        <taxon>Burkholderiales</taxon>
        <taxon>Comamonadaceae</taxon>
        <taxon>Rhodoferax</taxon>
    </lineage>
</organism>
<dbReference type="SUPFAM" id="SSF46458">
    <property type="entry name" value="Globin-like"/>
    <property type="match status" value="1"/>
</dbReference>
<protein>
    <submittedName>
        <fullName evidence="7">Hemin receptor</fullName>
    </submittedName>
</protein>
<dbReference type="RefSeq" id="WP_051392053.1">
    <property type="nucleotide sequence ID" value="NZ_CP019239.1"/>
</dbReference>
<evidence type="ECO:0000256" key="3">
    <source>
        <dbReference type="ARBA" id="ARBA00022723"/>
    </source>
</evidence>
<dbReference type="GO" id="GO:0071949">
    <property type="term" value="F:FAD binding"/>
    <property type="evidence" value="ECO:0007669"/>
    <property type="project" value="TreeGrafter"/>
</dbReference>
<comment type="similarity">
    <text evidence="5">Belongs to the globin family.</text>
</comment>
<dbReference type="AlphaFoldDB" id="A0A1P8KCF8"/>
<dbReference type="CDD" id="cd12131">
    <property type="entry name" value="HGbI-like"/>
    <property type="match status" value="1"/>
</dbReference>
<dbReference type="GO" id="GO:0020037">
    <property type="term" value="F:heme binding"/>
    <property type="evidence" value="ECO:0007669"/>
    <property type="project" value="InterPro"/>
</dbReference>
<evidence type="ECO:0000313" key="7">
    <source>
        <dbReference type="EMBL" id="APW43626.1"/>
    </source>
</evidence>
<dbReference type="GO" id="GO:0071500">
    <property type="term" value="P:cellular response to nitrosative stress"/>
    <property type="evidence" value="ECO:0007669"/>
    <property type="project" value="TreeGrafter"/>
</dbReference>
<feature type="domain" description="Globin" evidence="6">
    <location>
        <begin position="1"/>
        <end position="134"/>
    </location>
</feature>
<dbReference type="Pfam" id="PF00042">
    <property type="entry name" value="Globin"/>
    <property type="match status" value="1"/>
</dbReference>
<dbReference type="KEGG" id="rsb:RS694_14515"/>
<dbReference type="InterPro" id="IPR009050">
    <property type="entry name" value="Globin-like_sf"/>
</dbReference>
<dbReference type="PANTHER" id="PTHR43396:SF3">
    <property type="entry name" value="FLAVOHEMOPROTEIN"/>
    <property type="match status" value="1"/>
</dbReference>
<dbReference type="Proteomes" id="UP000186110">
    <property type="component" value="Chromosome"/>
</dbReference>
<proteinExistence type="inferred from homology"/>
<accession>A0A1P8KCF8</accession>
<evidence type="ECO:0000256" key="4">
    <source>
        <dbReference type="ARBA" id="ARBA00023004"/>
    </source>
</evidence>
<dbReference type="InterPro" id="IPR012292">
    <property type="entry name" value="Globin/Proto"/>
</dbReference>
<evidence type="ECO:0000256" key="1">
    <source>
        <dbReference type="ARBA" id="ARBA00022617"/>
    </source>
</evidence>
<evidence type="ECO:0000256" key="5">
    <source>
        <dbReference type="RuleBase" id="RU000356"/>
    </source>
</evidence>
<dbReference type="GO" id="GO:0005344">
    <property type="term" value="F:oxygen carrier activity"/>
    <property type="evidence" value="ECO:0007669"/>
    <property type="project" value="UniProtKB-KW"/>
</dbReference>
<evidence type="ECO:0000256" key="2">
    <source>
        <dbReference type="ARBA" id="ARBA00022621"/>
    </source>
</evidence>
<dbReference type="STRING" id="1484693.RS694_14515"/>
<dbReference type="InterPro" id="IPR000971">
    <property type="entry name" value="Globin"/>
</dbReference>
<gene>
    <name evidence="7" type="ORF">RS694_14515</name>
</gene>
<keyword evidence="4" id="KW-0408">Iron</keyword>
<dbReference type="EMBL" id="CP019239">
    <property type="protein sequence ID" value="APW43626.1"/>
    <property type="molecule type" value="Genomic_DNA"/>
</dbReference>
<keyword evidence="8" id="KW-1185">Reference proteome</keyword>
<keyword evidence="5" id="KW-0813">Transport</keyword>
<dbReference type="eggNOG" id="COG1017">
    <property type="taxonomic scope" value="Bacteria"/>
</dbReference>
<dbReference type="GO" id="GO:0019825">
    <property type="term" value="F:oxygen binding"/>
    <property type="evidence" value="ECO:0007669"/>
    <property type="project" value="InterPro"/>
</dbReference>
<keyword evidence="7" id="KW-0675">Receptor</keyword>
<evidence type="ECO:0000313" key="8">
    <source>
        <dbReference type="Proteomes" id="UP000186110"/>
    </source>
</evidence>
<keyword evidence="3" id="KW-0479">Metal-binding</keyword>
<dbReference type="PRINTS" id="PR01907">
    <property type="entry name" value="WORMGLOBIN"/>
</dbReference>
<keyword evidence="2 5" id="KW-0561">Oxygen transport</keyword>
<dbReference type="Gene3D" id="1.10.490.10">
    <property type="entry name" value="Globins"/>
    <property type="match status" value="1"/>
</dbReference>
<dbReference type="PROSITE" id="PS01033">
    <property type="entry name" value="GLOBIN"/>
    <property type="match status" value="1"/>
</dbReference>
<reference evidence="7 8" key="1">
    <citation type="submission" date="2017-01" db="EMBL/GenBank/DDBJ databases">
        <authorList>
            <person name="Mah S.A."/>
            <person name="Swanson W.J."/>
            <person name="Moy G.W."/>
            <person name="Vacquier V.D."/>
        </authorList>
    </citation>
    <scope>NUCLEOTIDE SEQUENCE [LARGE SCALE GENOMIC DNA]</scope>
    <source>
        <strain evidence="7 8">DSM 22694</strain>
    </source>
</reference>